<reference evidence="2 3" key="1">
    <citation type="submission" date="2020-10" db="EMBL/GenBank/DDBJ databases">
        <authorList>
            <person name="Castelo-Branco R."/>
            <person name="Eusebio N."/>
            <person name="Adriana R."/>
            <person name="Vieira A."/>
            <person name="Brugerolle De Fraissinette N."/>
            <person name="Rezende De Castro R."/>
            <person name="Schneider M.P."/>
            <person name="Vasconcelos V."/>
            <person name="Leao P.N."/>
        </authorList>
    </citation>
    <scope>NUCLEOTIDE SEQUENCE [LARGE SCALE GENOMIC DNA]</scope>
    <source>
        <strain evidence="2 3">LEGE 07299</strain>
    </source>
</reference>
<dbReference type="RefSeq" id="WP_194046224.1">
    <property type="nucleotide sequence ID" value="NZ_JADEXF010000658.1"/>
</dbReference>
<dbReference type="EMBL" id="JADEXF010000658">
    <property type="protein sequence ID" value="MBE9106847.1"/>
    <property type="molecule type" value="Genomic_DNA"/>
</dbReference>
<evidence type="ECO:0000313" key="2">
    <source>
        <dbReference type="EMBL" id="MBE9106847.1"/>
    </source>
</evidence>
<comment type="caution">
    <text evidence="2">The sequence shown here is derived from an EMBL/GenBank/DDBJ whole genome shotgun (WGS) entry which is preliminary data.</text>
</comment>
<dbReference type="Proteomes" id="UP000647836">
    <property type="component" value="Unassembled WGS sequence"/>
</dbReference>
<organism evidence="2 3">
    <name type="scientific">Nostoc cf. edaphicum LEGE 07299</name>
    <dbReference type="NCBI Taxonomy" id="2777974"/>
    <lineage>
        <taxon>Bacteria</taxon>
        <taxon>Bacillati</taxon>
        <taxon>Cyanobacteriota</taxon>
        <taxon>Cyanophyceae</taxon>
        <taxon>Nostocales</taxon>
        <taxon>Nostocaceae</taxon>
        <taxon>Nostoc</taxon>
    </lineage>
</organism>
<evidence type="ECO:0000259" key="1">
    <source>
        <dbReference type="Pfam" id="PF12770"/>
    </source>
</evidence>
<proteinExistence type="predicted"/>
<dbReference type="PANTHER" id="PTHR10098">
    <property type="entry name" value="RAPSYN-RELATED"/>
    <property type="match status" value="1"/>
</dbReference>
<name>A0ABR9U424_9NOSO</name>
<gene>
    <name evidence="2" type="ORF">IQ229_18525</name>
</gene>
<dbReference type="Pfam" id="PF12770">
    <property type="entry name" value="CHAT"/>
    <property type="match status" value="1"/>
</dbReference>
<feature type="domain" description="CHAT" evidence="1">
    <location>
        <begin position="1"/>
        <end position="274"/>
    </location>
</feature>
<sequence length="276" mass="30007">PLQQLYQILIQPIASNLPQDPNSRVIFIPQAELFFVPFPALQDESGKYLIEKHTILTAPAIQVLQLTHQQKINKRKAIKNRTALVVGNPTMPQQLSPLAGAEQEALRIGKILNTQALTGSKATETTVKQLMQSVDVVHLATHGLLHDFKGLGVPGAIALAPSSQDDGLLTSGEIFDMKLDADLVVLSACDTGRGDIKNDGVIGLSRSLISAGAPSVIVSLWTVADDSTTLLMTEFYQNLRRNPDKAVALRNAMLSTMKQYRHPIEWAAFTLIGEAE</sequence>
<keyword evidence="3" id="KW-1185">Reference proteome</keyword>
<dbReference type="PANTHER" id="PTHR10098:SF108">
    <property type="entry name" value="TETRATRICOPEPTIDE REPEAT PROTEIN 28"/>
    <property type="match status" value="1"/>
</dbReference>
<protein>
    <submittedName>
        <fullName evidence="2">CHAT domain-containing protein</fullName>
    </submittedName>
</protein>
<evidence type="ECO:0000313" key="3">
    <source>
        <dbReference type="Proteomes" id="UP000647836"/>
    </source>
</evidence>
<feature type="non-terminal residue" evidence="2">
    <location>
        <position position="1"/>
    </location>
</feature>
<dbReference type="InterPro" id="IPR024983">
    <property type="entry name" value="CHAT_dom"/>
</dbReference>
<accession>A0ABR9U424</accession>